<dbReference type="Proteomes" id="UP000534186">
    <property type="component" value="Unassembled WGS sequence"/>
</dbReference>
<reference evidence="1 2" key="1">
    <citation type="submission" date="2020-07" db="EMBL/GenBank/DDBJ databases">
        <title>Genomic Encyclopedia of Type Strains, Phase IV (KMG-V): Genome sequencing to study the core and pangenomes of soil and plant-associated prokaryotes.</title>
        <authorList>
            <person name="Whitman W."/>
        </authorList>
    </citation>
    <scope>NUCLEOTIDE SEQUENCE [LARGE SCALE GENOMIC DNA]</scope>
    <source>
        <strain evidence="1 2">M8UP30</strain>
    </source>
</reference>
<comment type="caution">
    <text evidence="1">The sequence shown here is derived from an EMBL/GenBank/DDBJ whole genome shotgun (WGS) entry which is preliminary data.</text>
</comment>
<dbReference type="EMBL" id="JACCCV010000002">
    <property type="protein sequence ID" value="NYF53940.1"/>
    <property type="molecule type" value="Genomic_DNA"/>
</dbReference>
<evidence type="ECO:0000313" key="2">
    <source>
        <dbReference type="Proteomes" id="UP000534186"/>
    </source>
</evidence>
<dbReference type="AlphaFoldDB" id="A0A7Y9TCB6"/>
<gene>
    <name evidence="1" type="ORF">HDF12_004339</name>
</gene>
<accession>A0A7Y9TCB6</accession>
<organism evidence="1 2">
    <name type="scientific">Tunturiibacter lichenicola</name>
    <dbReference type="NCBI Taxonomy" id="2051959"/>
    <lineage>
        <taxon>Bacteria</taxon>
        <taxon>Pseudomonadati</taxon>
        <taxon>Acidobacteriota</taxon>
        <taxon>Terriglobia</taxon>
        <taxon>Terriglobales</taxon>
        <taxon>Acidobacteriaceae</taxon>
        <taxon>Tunturiibacter</taxon>
    </lineage>
</organism>
<name>A0A7Y9TCB6_9BACT</name>
<evidence type="ECO:0000313" key="1">
    <source>
        <dbReference type="EMBL" id="NYF53940.1"/>
    </source>
</evidence>
<protein>
    <submittedName>
        <fullName evidence="1">Uncharacterized protein</fullName>
    </submittedName>
</protein>
<proteinExistence type="predicted"/>
<sequence length="128" mass="14236">MQTKTIYVPLLNEGTDVWRPVTAEPIAKAIYRIVSEPTDPDNEEWVYRTGQEVVVEERVFVEGECGLVAVGAAARARLDLTLEEVCIVQNALNEVCNGLHLQDEFETRIGATLVAARTLLERVAGVRR</sequence>